<reference evidence="4" key="1">
    <citation type="submission" date="2016-10" db="EMBL/GenBank/DDBJ databases">
        <authorList>
            <person name="Varghese N."/>
        </authorList>
    </citation>
    <scope>NUCLEOTIDE SEQUENCE [LARGE SCALE GENOMIC DNA]</scope>
    <source>
        <strain evidence="4">DSM 45096 / BCRC 16803 / CGMCC 4.1857 / CIP 109030 / JCM 12277 / KCTC 19219 / NBRC 100920 / 33214</strain>
    </source>
</reference>
<evidence type="ECO:0000256" key="1">
    <source>
        <dbReference type="SAM" id="MobiDB-lite"/>
    </source>
</evidence>
<dbReference type="InterPro" id="IPR037187">
    <property type="entry name" value="DnaK_N"/>
</dbReference>
<keyword evidence="4" id="KW-1185">Reference proteome</keyword>
<dbReference type="STRING" id="235985.SAMN05414137_102426"/>
<accession>A0A1H7I289</accession>
<protein>
    <submittedName>
        <fullName evidence="3">DnaK suppressor protein</fullName>
    </submittedName>
</protein>
<evidence type="ECO:0000313" key="3">
    <source>
        <dbReference type="EMBL" id="SEK55540.1"/>
    </source>
</evidence>
<dbReference type="SUPFAM" id="SSF109635">
    <property type="entry name" value="DnaK suppressor protein DksA, alpha-hairpin domain"/>
    <property type="match status" value="1"/>
</dbReference>
<gene>
    <name evidence="3" type="ORF">SAMN05414137_102426</name>
</gene>
<name>A0A1H7I289_STRJI</name>
<dbReference type="Proteomes" id="UP000183015">
    <property type="component" value="Unassembled WGS sequence"/>
</dbReference>
<dbReference type="Pfam" id="PF21157">
    <property type="entry name" value="DksA_N"/>
    <property type="match status" value="1"/>
</dbReference>
<dbReference type="RefSeq" id="WP_161791208.1">
    <property type="nucleotide sequence ID" value="NZ_BBPN01000005.1"/>
</dbReference>
<evidence type="ECO:0000259" key="2">
    <source>
        <dbReference type="Pfam" id="PF21157"/>
    </source>
</evidence>
<feature type="domain" description="DnaK suppressor protein DksA N-terminal" evidence="2">
    <location>
        <begin position="2"/>
        <end position="35"/>
    </location>
</feature>
<organism evidence="3 4">
    <name type="scientific">Streptacidiphilus jiangxiensis</name>
    <dbReference type="NCBI Taxonomy" id="235985"/>
    <lineage>
        <taxon>Bacteria</taxon>
        <taxon>Bacillati</taxon>
        <taxon>Actinomycetota</taxon>
        <taxon>Actinomycetes</taxon>
        <taxon>Kitasatosporales</taxon>
        <taxon>Streptomycetaceae</taxon>
        <taxon>Streptacidiphilus</taxon>
    </lineage>
</organism>
<feature type="region of interest" description="Disordered" evidence="1">
    <location>
        <begin position="28"/>
        <end position="52"/>
    </location>
</feature>
<dbReference type="EMBL" id="FOAZ01000002">
    <property type="protein sequence ID" value="SEK55540.1"/>
    <property type="molecule type" value="Genomic_DNA"/>
</dbReference>
<dbReference type="InterPro" id="IPR048489">
    <property type="entry name" value="DksA_N"/>
</dbReference>
<sequence>MKAHFTKLLSAWKGELTVNVDRTVDQMKDEASGDPVGLEKSSLQLKPRTDTG</sequence>
<evidence type="ECO:0000313" key="4">
    <source>
        <dbReference type="Proteomes" id="UP000183015"/>
    </source>
</evidence>
<dbReference type="AlphaFoldDB" id="A0A1H7I289"/>
<proteinExistence type="predicted"/>